<proteinExistence type="predicted"/>
<reference evidence="2 3" key="1">
    <citation type="submission" date="2019-06" db="EMBL/GenBank/DDBJ databases">
        <title>Persicimonas caeni gen. nov., sp. nov., a predatory bacterium isolated from solar saltern.</title>
        <authorList>
            <person name="Wang S."/>
        </authorList>
    </citation>
    <scope>NUCLEOTIDE SEQUENCE [LARGE SCALE GENOMIC DNA]</scope>
    <source>
        <strain evidence="2 3">YN101</strain>
    </source>
</reference>
<keyword evidence="3" id="KW-1185">Reference proteome</keyword>
<evidence type="ECO:0000256" key="1">
    <source>
        <dbReference type="SAM" id="SignalP"/>
    </source>
</evidence>
<dbReference type="EMBL" id="CP041186">
    <property type="protein sequence ID" value="QDG49815.1"/>
    <property type="molecule type" value="Genomic_DNA"/>
</dbReference>
<dbReference type="Proteomes" id="UP000315995">
    <property type="component" value="Chromosome"/>
</dbReference>
<accession>A0A4Y6PPY1</accession>
<keyword evidence="1" id="KW-0732">Signal</keyword>
<feature type="chain" id="PRO_5030106213" description="Transporter" evidence="1">
    <location>
        <begin position="27"/>
        <end position="330"/>
    </location>
</feature>
<protein>
    <recommendedName>
        <fullName evidence="4">Transporter</fullName>
    </recommendedName>
</protein>
<dbReference type="RefSeq" id="WP_141196312.1">
    <property type="nucleotide sequence ID" value="NZ_CP041186.1"/>
</dbReference>
<evidence type="ECO:0000313" key="2">
    <source>
        <dbReference type="EMBL" id="QDG49815.1"/>
    </source>
</evidence>
<evidence type="ECO:0000313" key="3">
    <source>
        <dbReference type="Proteomes" id="UP000315995"/>
    </source>
</evidence>
<accession>A0A5B8Y4V9</accession>
<dbReference type="OrthoDB" id="9954716at2"/>
<name>A0A4Y6PPY1_PERCE</name>
<dbReference type="AlphaFoldDB" id="A0A4Y6PPY1"/>
<evidence type="ECO:0008006" key="4">
    <source>
        <dbReference type="Google" id="ProtNLM"/>
    </source>
</evidence>
<organism evidence="2 3">
    <name type="scientific">Persicimonas caeni</name>
    <dbReference type="NCBI Taxonomy" id="2292766"/>
    <lineage>
        <taxon>Bacteria</taxon>
        <taxon>Deltaproteobacteria</taxon>
        <taxon>Bradymonadales</taxon>
        <taxon>Bradymonadaceae</taxon>
        <taxon>Persicimonas</taxon>
    </lineage>
</organism>
<sequence>MTDSTHARCRPGALLLGLLVGLTALASPALASAQACCTATGAGEFSVVGRCQDSVLATQLTYQRGAGSFSDDGDYRSLDHAQVNDLIVSVGGGFRPFHQRLQVYGSVPLRLQHRSFEATGSDLRLGPGDAAAAVRWTALQDSMGEISLDAPKSLVPFLDLYAGLKVPTGRAPEDTVATTGADITGDGAWQLMTGAKVSKFLDTKHVLGAQASYSHRLARTIEKPDGGTTDFAPAGEVDLQVSYLHIHDLFWSWGLNSSFKFAGETVADGEPVPDSETRRLRFGGHITHGFEFPFWEATLSVSADAWWNGASSNVPFVGPAASLTLRRQFL</sequence>
<feature type="signal peptide" evidence="1">
    <location>
        <begin position="1"/>
        <end position="26"/>
    </location>
</feature>
<gene>
    <name evidence="2" type="ORF">FIV42_03390</name>
</gene>